<dbReference type="AlphaFoldDB" id="A0A811T9Q3"/>
<comment type="caution">
    <text evidence="1">The sequence shown here is derived from an EMBL/GenBank/DDBJ whole genome shotgun (WGS) entry which is preliminary data.</text>
</comment>
<name>A0A811T9Q3_9EURY</name>
<evidence type="ECO:0000313" key="1">
    <source>
        <dbReference type="EMBL" id="CAD6494156.1"/>
    </source>
</evidence>
<accession>A0A811T9Q3</accession>
<proteinExistence type="predicted"/>
<evidence type="ECO:0000313" key="2">
    <source>
        <dbReference type="Proteomes" id="UP000610373"/>
    </source>
</evidence>
<dbReference type="InterPro" id="IPR005287">
    <property type="entry name" value="CHP00375"/>
</dbReference>
<organism evidence="1 2">
    <name type="scientific">Candidatus Argoarchaeum ethanivorans</name>
    <dbReference type="NCBI Taxonomy" id="2608793"/>
    <lineage>
        <taxon>Archaea</taxon>
        <taxon>Methanobacteriati</taxon>
        <taxon>Methanobacteriota</taxon>
        <taxon>Stenosarchaea group</taxon>
        <taxon>Methanomicrobia</taxon>
        <taxon>Methanosarcinales</taxon>
        <taxon>Methanosarcinales incertae sedis</taxon>
        <taxon>GOM Arc I cluster</taxon>
        <taxon>Candidatus Argoarchaeum</taxon>
    </lineage>
</organism>
<dbReference type="PANTHER" id="PTHR40084:SF1">
    <property type="entry name" value="PHOSPHOTRANSFERASE"/>
    <property type="match status" value="1"/>
</dbReference>
<sequence length="408" mass="45245">MVKHLSGQVMQINVDLHIHSRYSMATSNNMKLSVIAEQAYKKGIQLVGSGDCLHPKWRSELRQLEKVDCAFRYDRTYFVPTVEVEDASRVHHLILVPSLSKAEELYETFKKHSLNIDTDGRPTVKLTGEEIASAAKESGSLIGPAHAFTPWTGVYAYYNSLSECYGSLVTYISFVELGLSADTSYADPISDLRRLTFLTNSDAHSPWPNKFAREFTRVEVENIGFDELKKAILRTEGRRPVLNVGLFPGKGKYNESACIRCAKHYTLKKAIALSWRCKCGGRIKKGVKDRAAELADVETPSHRPPYLHTIPLSEIIALSLGYSSSKNKTVQGAWEKLITAFGSEVNVLVDVDLDKIDFVDERITKAIKAFRDGRVILHPGGGGKYGCIELPPASQTNKSGGQSSLGDF</sequence>
<gene>
    <name evidence="1" type="ORF">CHKLHMKO_00637</name>
</gene>
<dbReference type="EMBL" id="CAJHIO010000063">
    <property type="protein sequence ID" value="CAD6494156.1"/>
    <property type="molecule type" value="Genomic_DNA"/>
</dbReference>
<dbReference type="NCBIfam" id="TIGR00375">
    <property type="entry name" value="TIGR00375 family protein"/>
    <property type="match status" value="1"/>
</dbReference>
<evidence type="ECO:0008006" key="3">
    <source>
        <dbReference type="Google" id="ProtNLM"/>
    </source>
</evidence>
<reference evidence="1" key="1">
    <citation type="submission" date="2020-10" db="EMBL/GenBank/DDBJ databases">
        <authorList>
            <person name="Hahn C.J."/>
            <person name="Laso-Perez R."/>
            <person name="Vulcano F."/>
            <person name="Vaziourakis K.-M."/>
            <person name="Stokke R."/>
            <person name="Steen I.H."/>
            <person name="Teske A."/>
            <person name="Boetius A."/>
            <person name="Liebeke M."/>
            <person name="Amann R."/>
            <person name="Knittel K."/>
        </authorList>
    </citation>
    <scope>NUCLEOTIDE SEQUENCE</scope>
    <source>
        <strain evidence="1">Gfbio:e3339647-f889-4370-9287-4fb5cb688e4c:AG392O15_GoMArc1</strain>
    </source>
</reference>
<dbReference type="Gene3D" id="3.20.20.140">
    <property type="entry name" value="Metal-dependent hydrolases"/>
    <property type="match status" value="1"/>
</dbReference>
<protein>
    <recommendedName>
        <fullName evidence="3">TIGR00375 family protein</fullName>
    </recommendedName>
</protein>
<dbReference type="InterPro" id="IPR016195">
    <property type="entry name" value="Pol/histidinol_Pase-like"/>
</dbReference>
<dbReference type="CDD" id="cd19067">
    <property type="entry name" value="PfuEndoQ-like"/>
    <property type="match status" value="1"/>
</dbReference>
<dbReference type="PANTHER" id="PTHR40084">
    <property type="entry name" value="PHOSPHOHYDROLASE, PHP FAMILY"/>
    <property type="match status" value="1"/>
</dbReference>
<dbReference type="SUPFAM" id="SSF89550">
    <property type="entry name" value="PHP domain-like"/>
    <property type="match status" value="1"/>
</dbReference>
<dbReference type="Proteomes" id="UP000610373">
    <property type="component" value="Unassembled WGS sequence"/>
</dbReference>